<dbReference type="InterPro" id="IPR006660">
    <property type="entry name" value="Arsenate_reductase-like"/>
</dbReference>
<comment type="similarity">
    <text evidence="1">Belongs to the ArsC family.</text>
</comment>
<dbReference type="InterPro" id="IPR036249">
    <property type="entry name" value="Thioredoxin-like_sf"/>
</dbReference>
<dbReference type="Gene3D" id="3.40.30.10">
    <property type="entry name" value="Glutaredoxin"/>
    <property type="match status" value="1"/>
</dbReference>
<dbReference type="PANTHER" id="PTHR30041">
    <property type="entry name" value="ARSENATE REDUCTASE"/>
    <property type="match status" value="1"/>
</dbReference>
<sequence length="140" mass="16022">MVNLYFHTNDPSKRKAVQWFAKHDIALTQRNIEKEPLSAAEIQQLLTISLNGTDDLVSQRSRETKALKIDPDQMTLNELTAAIQKSPHILKNPIIFSENKLITGFDKEKMGLFVSKQQRRIELKRLLQRFATPSPQAKPA</sequence>
<gene>
    <name evidence="2" type="ORF">LX03_04420</name>
</gene>
<evidence type="ECO:0000313" key="2">
    <source>
        <dbReference type="EMBL" id="KGL67032.1"/>
    </source>
</evidence>
<evidence type="ECO:0000256" key="1">
    <source>
        <dbReference type="PROSITE-ProRule" id="PRU01282"/>
    </source>
</evidence>
<dbReference type="Proteomes" id="UP000030001">
    <property type="component" value="Unassembled WGS sequence"/>
</dbReference>
<dbReference type="SUPFAM" id="SSF52833">
    <property type="entry name" value="Thioredoxin-like"/>
    <property type="match status" value="1"/>
</dbReference>
<dbReference type="AlphaFoldDB" id="A0A099YCB6"/>
<dbReference type="Pfam" id="PF03960">
    <property type="entry name" value="ArsC"/>
    <property type="match status" value="1"/>
</dbReference>
<evidence type="ECO:0000313" key="3">
    <source>
        <dbReference type="Proteomes" id="UP000030001"/>
    </source>
</evidence>
<comment type="caution">
    <text evidence="2">The sequence shown here is derived from an EMBL/GenBank/DDBJ whole genome shotgun (WGS) entry which is preliminary data.</text>
</comment>
<reference evidence="2 3" key="1">
    <citation type="submission" date="2014-09" db="EMBL/GenBank/DDBJ databases">
        <title>Lactobacillus mucosae CRL573 Genome Sequencing.</title>
        <authorList>
            <person name="Bleckwedel J."/>
            <person name="Teran L.C."/>
            <person name="Bonacina J."/>
            <person name="Saavedra L."/>
            <person name="Mozzi F.B."/>
            <person name="Raya R.R."/>
        </authorList>
    </citation>
    <scope>NUCLEOTIDE SEQUENCE [LARGE SCALE GENOMIC DNA]</scope>
    <source>
        <strain evidence="2 3">CRL573</strain>
    </source>
</reference>
<protein>
    <submittedName>
        <fullName evidence="2">Arsenate reductase</fullName>
    </submittedName>
</protein>
<proteinExistence type="inferred from homology"/>
<dbReference type="EMBL" id="JROC01000029">
    <property type="protein sequence ID" value="KGL67032.1"/>
    <property type="molecule type" value="Genomic_DNA"/>
</dbReference>
<name>A0A099YCB6_LIMMU</name>
<organism evidence="2 3">
    <name type="scientific">Limosilactobacillus mucosae</name>
    <name type="common">Lactobacillus mucosae</name>
    <dbReference type="NCBI Taxonomy" id="97478"/>
    <lineage>
        <taxon>Bacteria</taxon>
        <taxon>Bacillati</taxon>
        <taxon>Bacillota</taxon>
        <taxon>Bacilli</taxon>
        <taxon>Lactobacillales</taxon>
        <taxon>Lactobacillaceae</taxon>
        <taxon>Limosilactobacillus</taxon>
    </lineage>
</organism>
<dbReference type="PROSITE" id="PS51353">
    <property type="entry name" value="ARSC"/>
    <property type="match status" value="1"/>
</dbReference>
<dbReference type="PANTHER" id="PTHR30041:SF7">
    <property type="entry name" value="GLOBAL TRANSCRIPTIONAL REGULATOR SPX"/>
    <property type="match status" value="1"/>
</dbReference>
<accession>A0A099YCB6</accession>